<accession>A0A3G8WFS1</accession>
<dbReference type="InterPro" id="IPR009057">
    <property type="entry name" value="Homeodomain-like_sf"/>
</dbReference>
<gene>
    <name evidence="1" type="ORF">EIH08_03970</name>
</gene>
<dbReference type="SUPFAM" id="SSF46689">
    <property type="entry name" value="Homeodomain-like"/>
    <property type="match status" value="1"/>
</dbReference>
<evidence type="ECO:0000313" key="2">
    <source>
        <dbReference type="Proteomes" id="UP000282297"/>
    </source>
</evidence>
<dbReference type="EMBL" id="CP034171">
    <property type="protein sequence ID" value="AZI19982.1"/>
    <property type="molecule type" value="Genomic_DNA"/>
</dbReference>
<name>A0A3G8WFS1_9FLAO</name>
<dbReference type="AlphaFoldDB" id="A0A3G8WFS1"/>
<dbReference type="Proteomes" id="UP000282297">
    <property type="component" value="Chromosome"/>
</dbReference>
<evidence type="ECO:0000313" key="1">
    <source>
        <dbReference type="EMBL" id="AZI19982.1"/>
    </source>
</evidence>
<protein>
    <submittedName>
        <fullName evidence="1">TetR family transcriptional regulator</fullName>
    </submittedName>
</protein>
<proteinExistence type="predicted"/>
<organism evidence="1 2">
    <name type="scientific">Chryseobacterium taklimakanense</name>
    <dbReference type="NCBI Taxonomy" id="536441"/>
    <lineage>
        <taxon>Bacteria</taxon>
        <taxon>Pseudomonadati</taxon>
        <taxon>Bacteroidota</taxon>
        <taxon>Flavobacteriia</taxon>
        <taxon>Flavobacteriales</taxon>
        <taxon>Weeksellaceae</taxon>
        <taxon>Chryseobacterium group</taxon>
        <taxon>Chryseobacterium</taxon>
    </lineage>
</organism>
<sequence length="48" mass="5736">MEDKKQFLQKATELFIEHGSKTLTMDDVAREFEMSKKRCISTTEIKRR</sequence>
<reference evidence="2" key="1">
    <citation type="submission" date="2018-11" db="EMBL/GenBank/DDBJ databases">
        <title>Proposal to divide the Flavobacteriaceae and reorganize its genera based on Amino Acid Identity values calculated from whole genome sequences.</title>
        <authorList>
            <person name="Nicholson A.C."/>
            <person name="Gulvik C.A."/>
            <person name="Whitney A.M."/>
            <person name="Humrighouse B.W."/>
            <person name="Bell M."/>
            <person name="Holmes B."/>
            <person name="Steigerwalt A.B."/>
            <person name="Villarma A."/>
            <person name="Sheth M."/>
            <person name="Batra D."/>
            <person name="Pryor J."/>
            <person name="Bernardet J.-F."/>
            <person name="Hugo C."/>
            <person name="Kampfer P."/>
            <person name="Newman J.D."/>
            <person name="McQuiston J.R."/>
        </authorList>
    </citation>
    <scope>NUCLEOTIDE SEQUENCE [LARGE SCALE GENOMIC DNA]</scope>
    <source>
        <strain evidence="2">H4753</strain>
    </source>
</reference>
<dbReference type="RefSeq" id="WP_124784210.1">
    <property type="nucleotide sequence ID" value="NZ_CP034171.1"/>
</dbReference>
<dbReference type="Gene3D" id="1.10.10.60">
    <property type="entry name" value="Homeodomain-like"/>
    <property type="match status" value="1"/>
</dbReference>